<dbReference type="Pfam" id="PF00583">
    <property type="entry name" value="Acetyltransf_1"/>
    <property type="match status" value="1"/>
</dbReference>
<dbReference type="RefSeq" id="WP_336436531.1">
    <property type="nucleotide sequence ID" value="NZ_JBAWKS010000002.1"/>
</dbReference>
<dbReference type="PANTHER" id="PTHR13355">
    <property type="entry name" value="GLUCOSAMINE 6-PHOSPHATE N-ACETYLTRANSFERASE"/>
    <property type="match status" value="1"/>
</dbReference>
<evidence type="ECO:0000313" key="2">
    <source>
        <dbReference type="EMBL" id="MEI4551569.1"/>
    </source>
</evidence>
<sequence>MTLLDRNLANLHQFWSTLAHTKASNVHRHTSWPNKVWRSDFKAIDQNAWQQHVCVTIEPNDFQRENYRNKLIAMGLEGAQKHAISNKYIERITSEERLKQWANICGEAFGYLIDYKTLRPLLCDSNATIFAYIENGEICGTAIAYITNHTLGVHQVGVLKRYQGKGIGKALMQHLLWFAEQNNCDFISLQASQAGLPMYLSMGFLELGACYHLAEQQQDHNVKPSTK</sequence>
<organism evidence="2 3">
    <name type="scientific">Pseudoalteromonas spongiae</name>
    <dbReference type="NCBI Taxonomy" id="298657"/>
    <lineage>
        <taxon>Bacteria</taxon>
        <taxon>Pseudomonadati</taxon>
        <taxon>Pseudomonadota</taxon>
        <taxon>Gammaproteobacteria</taxon>
        <taxon>Alteromonadales</taxon>
        <taxon>Pseudoalteromonadaceae</taxon>
        <taxon>Pseudoalteromonas</taxon>
    </lineage>
</organism>
<proteinExistence type="predicted"/>
<evidence type="ECO:0000259" key="1">
    <source>
        <dbReference type="PROSITE" id="PS51186"/>
    </source>
</evidence>
<dbReference type="Proteomes" id="UP001382455">
    <property type="component" value="Unassembled WGS sequence"/>
</dbReference>
<feature type="domain" description="N-acetyltransferase" evidence="1">
    <location>
        <begin position="88"/>
        <end position="219"/>
    </location>
</feature>
<dbReference type="EMBL" id="JBAWKS010000002">
    <property type="protein sequence ID" value="MEI4551569.1"/>
    <property type="molecule type" value="Genomic_DNA"/>
</dbReference>
<dbReference type="Gene3D" id="3.40.630.30">
    <property type="match status" value="1"/>
</dbReference>
<reference evidence="2 3" key="1">
    <citation type="submission" date="2023-12" db="EMBL/GenBank/DDBJ databases">
        <title>Friends and Foes: Symbiotic and Algicidal bacterial influence on Karenia brevis blooms.</title>
        <authorList>
            <person name="Fei C."/>
            <person name="Mohamed A.R."/>
            <person name="Booker A."/>
            <person name="Arshad M."/>
            <person name="Klass S."/>
            <person name="Ahn S."/>
            <person name="Gilbert P.M."/>
            <person name="Heil C.A."/>
            <person name="Martinez J.M."/>
            <person name="Amin S.A."/>
        </authorList>
    </citation>
    <scope>NUCLEOTIDE SEQUENCE [LARGE SCALE GENOMIC DNA]</scope>
    <source>
        <strain evidence="2 3">CE15</strain>
    </source>
</reference>
<name>A0ABU8EX58_9GAMM</name>
<comment type="caution">
    <text evidence="2">The sequence shown here is derived from an EMBL/GenBank/DDBJ whole genome shotgun (WGS) entry which is preliminary data.</text>
</comment>
<dbReference type="CDD" id="cd04301">
    <property type="entry name" value="NAT_SF"/>
    <property type="match status" value="1"/>
</dbReference>
<protein>
    <submittedName>
        <fullName evidence="2">GNAT family N-acetyltransferase</fullName>
    </submittedName>
</protein>
<dbReference type="InterPro" id="IPR016181">
    <property type="entry name" value="Acyl_CoA_acyltransferase"/>
</dbReference>
<gene>
    <name evidence="2" type="ORF">WAE96_17975</name>
</gene>
<dbReference type="PROSITE" id="PS51186">
    <property type="entry name" value="GNAT"/>
    <property type="match status" value="1"/>
</dbReference>
<dbReference type="SUPFAM" id="SSF55729">
    <property type="entry name" value="Acyl-CoA N-acyltransferases (Nat)"/>
    <property type="match status" value="1"/>
</dbReference>
<evidence type="ECO:0000313" key="3">
    <source>
        <dbReference type="Proteomes" id="UP001382455"/>
    </source>
</evidence>
<keyword evidence="3" id="KW-1185">Reference proteome</keyword>
<dbReference type="PANTHER" id="PTHR13355:SF15">
    <property type="entry name" value="GCN5-RELATED N-ACETYLTRANSFERASE 3, CHLOROPLASTIC"/>
    <property type="match status" value="1"/>
</dbReference>
<dbReference type="InterPro" id="IPR000182">
    <property type="entry name" value="GNAT_dom"/>
</dbReference>
<accession>A0ABU8EX58</accession>
<dbReference type="InterPro" id="IPR039143">
    <property type="entry name" value="GNPNAT1-like"/>
</dbReference>